<sequence>MEREKLGSRLGFILLSAGCAIGCGNVWKFPWMCGQYGGGGFVLLYVLCLVVLGLPIMTMEFCVGRAAQTSPIHMYQK</sequence>
<keyword evidence="2" id="KW-0813">Transport</keyword>
<evidence type="ECO:0000256" key="5">
    <source>
        <dbReference type="ARBA" id="ARBA00023136"/>
    </source>
</evidence>
<comment type="subcellular location">
    <subcellularLocation>
        <location evidence="1">Membrane</location>
        <topology evidence="1">Multi-pass membrane protein</topology>
    </subcellularLocation>
</comment>
<dbReference type="EMBL" id="AJWZ01008070">
    <property type="protein sequence ID" value="EKC55153.1"/>
    <property type="molecule type" value="Genomic_DNA"/>
</dbReference>
<reference evidence="7" key="1">
    <citation type="journal article" date="2013" name="Environ. Microbiol.">
        <title>Microbiota from the distal guts of lean and obese adolescents exhibit partial functional redundancy besides clear differences in community structure.</title>
        <authorList>
            <person name="Ferrer M."/>
            <person name="Ruiz A."/>
            <person name="Lanza F."/>
            <person name="Haange S.B."/>
            <person name="Oberbach A."/>
            <person name="Till H."/>
            <person name="Bargiela R."/>
            <person name="Campoy C."/>
            <person name="Segura M.T."/>
            <person name="Richter M."/>
            <person name="von Bergen M."/>
            <person name="Seifert J."/>
            <person name="Suarez A."/>
        </authorList>
    </citation>
    <scope>NUCLEOTIDE SEQUENCE</scope>
</reference>
<evidence type="ECO:0000256" key="4">
    <source>
        <dbReference type="ARBA" id="ARBA00022989"/>
    </source>
</evidence>
<evidence type="ECO:0000313" key="7">
    <source>
        <dbReference type="EMBL" id="EKC55153.1"/>
    </source>
</evidence>
<feature type="non-terminal residue" evidence="7">
    <location>
        <position position="77"/>
    </location>
</feature>
<dbReference type="InterPro" id="IPR000175">
    <property type="entry name" value="Na/ntran_symport"/>
</dbReference>
<keyword evidence="5 6" id="KW-0472">Membrane</keyword>
<dbReference type="AlphaFoldDB" id="K1SCE5"/>
<comment type="caution">
    <text evidence="7">The sequence shown here is derived from an EMBL/GenBank/DDBJ whole genome shotgun (WGS) entry which is preliminary data.</text>
</comment>
<gene>
    <name evidence="7" type="ORF">OBE_11702</name>
</gene>
<evidence type="ECO:0000256" key="6">
    <source>
        <dbReference type="SAM" id="Phobius"/>
    </source>
</evidence>
<organism evidence="7">
    <name type="scientific">human gut metagenome</name>
    <dbReference type="NCBI Taxonomy" id="408170"/>
    <lineage>
        <taxon>unclassified sequences</taxon>
        <taxon>metagenomes</taxon>
        <taxon>organismal metagenomes</taxon>
    </lineage>
</organism>
<evidence type="ECO:0000256" key="3">
    <source>
        <dbReference type="ARBA" id="ARBA00022692"/>
    </source>
</evidence>
<dbReference type="InterPro" id="IPR037272">
    <property type="entry name" value="SNS_sf"/>
</dbReference>
<dbReference type="GO" id="GO:0016020">
    <property type="term" value="C:membrane"/>
    <property type="evidence" value="ECO:0007669"/>
    <property type="project" value="UniProtKB-SubCell"/>
</dbReference>
<evidence type="ECO:0000256" key="2">
    <source>
        <dbReference type="ARBA" id="ARBA00022448"/>
    </source>
</evidence>
<feature type="transmembrane region" description="Helical" evidence="6">
    <location>
        <begin position="12"/>
        <end position="30"/>
    </location>
</feature>
<accession>K1SCE5</accession>
<evidence type="ECO:0000256" key="1">
    <source>
        <dbReference type="ARBA" id="ARBA00004141"/>
    </source>
</evidence>
<proteinExistence type="predicted"/>
<keyword evidence="4 6" id="KW-1133">Transmembrane helix</keyword>
<dbReference type="PANTHER" id="PTHR42948:SF1">
    <property type="entry name" value="TRANSPORTER"/>
    <property type="match status" value="1"/>
</dbReference>
<name>K1SCE5_9ZZZZ</name>
<dbReference type="Pfam" id="PF00209">
    <property type="entry name" value="SNF"/>
    <property type="match status" value="1"/>
</dbReference>
<dbReference type="PANTHER" id="PTHR42948">
    <property type="entry name" value="TRANSPORTER"/>
    <property type="match status" value="1"/>
</dbReference>
<dbReference type="SUPFAM" id="SSF161070">
    <property type="entry name" value="SNF-like"/>
    <property type="match status" value="1"/>
</dbReference>
<keyword evidence="3 6" id="KW-0812">Transmembrane</keyword>
<protein>
    <submittedName>
        <fullName evidence="7">Sodium-and chloride-dependent transporter</fullName>
    </submittedName>
</protein>
<feature type="transmembrane region" description="Helical" evidence="6">
    <location>
        <begin position="42"/>
        <end position="67"/>
    </location>
</feature>
<dbReference type="PRINTS" id="PR00176">
    <property type="entry name" value="NANEUSMPORT"/>
</dbReference>
<dbReference type="PROSITE" id="PS50267">
    <property type="entry name" value="NA_NEUROTRAN_SYMP_3"/>
    <property type="match status" value="1"/>
</dbReference>